<proteinExistence type="predicted"/>
<gene>
    <name evidence="1" type="ORF">C4N9_20605</name>
</gene>
<dbReference type="Proteomes" id="UP000244940">
    <property type="component" value="Unassembled WGS sequence"/>
</dbReference>
<dbReference type="RefSeq" id="WP_109535228.1">
    <property type="nucleotide sequence ID" value="NZ_QEYD01000017.1"/>
</dbReference>
<dbReference type="EMBL" id="QEYD01000017">
    <property type="protein sequence ID" value="PWE26667.1"/>
    <property type="molecule type" value="Genomic_DNA"/>
</dbReference>
<keyword evidence="2" id="KW-1185">Reference proteome</keyword>
<protein>
    <submittedName>
        <fullName evidence="1">Uncharacterized protein</fullName>
    </submittedName>
</protein>
<name>A0A2U2C476_9RHOB</name>
<dbReference type="GeneID" id="94367299"/>
<evidence type="ECO:0000313" key="2">
    <source>
        <dbReference type="Proteomes" id="UP000244940"/>
    </source>
</evidence>
<sequence length="65" mass="6982">MTGQNPPILSPAAVTKIVDVAMIYFDDGALWTAAARLEEAAREIRKCAQAKDDALGPLLKREAAQ</sequence>
<reference evidence="1 2" key="1">
    <citation type="submission" date="2018-05" db="EMBL/GenBank/DDBJ databases">
        <title>Pararhodobacter marina sp. nov., isolated from deep-sea water of the Indian Ocean.</title>
        <authorList>
            <person name="Lai Q.Sr."/>
            <person name="Liu X."/>
            <person name="Shao Z."/>
        </authorList>
    </citation>
    <scope>NUCLEOTIDE SEQUENCE [LARGE SCALE GENOMIC DNA]</scope>
    <source>
        <strain evidence="1 2">CIC4N-9</strain>
    </source>
</reference>
<accession>A0A2U2C476</accession>
<organism evidence="1 2">
    <name type="scientific">Pararhodobacter marinus</name>
    <dbReference type="NCBI Taxonomy" id="2184063"/>
    <lineage>
        <taxon>Bacteria</taxon>
        <taxon>Pseudomonadati</taxon>
        <taxon>Pseudomonadota</taxon>
        <taxon>Alphaproteobacteria</taxon>
        <taxon>Rhodobacterales</taxon>
        <taxon>Paracoccaceae</taxon>
        <taxon>Pararhodobacter</taxon>
    </lineage>
</organism>
<comment type="caution">
    <text evidence="1">The sequence shown here is derived from an EMBL/GenBank/DDBJ whole genome shotgun (WGS) entry which is preliminary data.</text>
</comment>
<evidence type="ECO:0000313" key="1">
    <source>
        <dbReference type="EMBL" id="PWE26667.1"/>
    </source>
</evidence>
<dbReference type="AlphaFoldDB" id="A0A2U2C476"/>